<proteinExistence type="inferred from homology"/>
<dbReference type="InterPro" id="IPR041792">
    <property type="entry name" value="MPP_PAP"/>
</dbReference>
<dbReference type="AlphaFoldDB" id="A0AB34INL6"/>
<dbReference type="EMBL" id="JBGBPQ010000021">
    <property type="protein sequence ID" value="KAL1503565.1"/>
    <property type="molecule type" value="Genomic_DNA"/>
</dbReference>
<evidence type="ECO:0000313" key="8">
    <source>
        <dbReference type="Proteomes" id="UP001515480"/>
    </source>
</evidence>
<sequence>MDLPLLLLSLPAALASCASRTSCSTCITHADLANYECSWCEIDQACHALGSPLSPCVFSRECVSLSKLSTCASSSVDACPASDLLPQQLHIALAGNPSTGEADGVAVAWFTPRQTGRSVVQFGRSAGALDQQAEGSARSYLSNFGWHHRVELPSLSPGATYAYRVGDGAAAWSAVSSFTTVDSSKTATFALSVFGDMGYLNSTVRPMEIKNRDSLQTDWSASYTYNTLRQLVDSRTINGVWHVGDIGYADDAFAHEVATFAYESAYNGYMQWLEPIASKVPYMVTPGNHESECHSPACVTSPGTWGLPLSNFSAFNARWAMPFKSSGGTSNMWYSFNLGPAHFVSVNSETDWKDAPEEGTGDSHFKFLPAGSFGAPGEYLAWLEADLKAAAADRAAGRRQWIVAGGHRPFDDLASSHSALFAKYKVDAYFAGHSHSYTRSTYSFSSTSMLHIVVGGAGCDEMPQAPAVPASQRGSQSNATFHTGRYASGVLRVNASALHWQLLDSADSSILDEFVLSKE</sequence>
<evidence type="ECO:0000259" key="6">
    <source>
        <dbReference type="Pfam" id="PF16656"/>
    </source>
</evidence>
<keyword evidence="1 3" id="KW-0732">Signal</keyword>
<reference evidence="7 8" key="1">
    <citation type="journal article" date="2024" name="Science">
        <title>Giant polyketide synthase enzymes in the biosynthesis of giant marine polyether toxins.</title>
        <authorList>
            <person name="Fallon T.R."/>
            <person name="Shende V.V."/>
            <person name="Wierzbicki I.H."/>
            <person name="Pendleton A.L."/>
            <person name="Watervoot N.F."/>
            <person name="Auber R.P."/>
            <person name="Gonzalez D.J."/>
            <person name="Wisecaver J.H."/>
            <person name="Moore B.S."/>
        </authorList>
    </citation>
    <scope>NUCLEOTIDE SEQUENCE [LARGE SCALE GENOMIC DNA]</scope>
    <source>
        <strain evidence="7 8">12B1</strain>
    </source>
</reference>
<feature type="chain" id="PRO_5044044143" description="Purple acid phosphatase" evidence="3">
    <location>
        <begin position="18"/>
        <end position="519"/>
    </location>
</feature>
<dbReference type="SUPFAM" id="SSF49363">
    <property type="entry name" value="Purple acid phosphatase, N-terminal domain"/>
    <property type="match status" value="1"/>
</dbReference>
<dbReference type="InterPro" id="IPR025733">
    <property type="entry name" value="PAPs_C"/>
</dbReference>
<dbReference type="InterPro" id="IPR029052">
    <property type="entry name" value="Metallo-depent_PP-like"/>
</dbReference>
<organism evidence="7 8">
    <name type="scientific">Prymnesium parvum</name>
    <name type="common">Toxic golden alga</name>
    <dbReference type="NCBI Taxonomy" id="97485"/>
    <lineage>
        <taxon>Eukaryota</taxon>
        <taxon>Haptista</taxon>
        <taxon>Haptophyta</taxon>
        <taxon>Prymnesiophyceae</taxon>
        <taxon>Prymnesiales</taxon>
        <taxon>Prymnesiaceae</taxon>
        <taxon>Prymnesium</taxon>
    </lineage>
</organism>
<feature type="domain" description="Purple acid phosphatase C-terminal" evidence="5">
    <location>
        <begin position="449"/>
        <end position="513"/>
    </location>
</feature>
<comment type="caution">
    <text evidence="7">The sequence shown here is derived from an EMBL/GenBank/DDBJ whole genome shotgun (WGS) entry which is preliminary data.</text>
</comment>
<gene>
    <name evidence="7" type="ORF">AB1Y20_012043</name>
</gene>
<feature type="domain" description="Purple acid phosphatase N-terminal" evidence="6">
    <location>
        <begin position="86"/>
        <end position="180"/>
    </location>
</feature>
<evidence type="ECO:0000256" key="3">
    <source>
        <dbReference type="RuleBase" id="RU361203"/>
    </source>
</evidence>
<dbReference type="PANTHER" id="PTHR45867">
    <property type="entry name" value="PURPLE ACID PHOSPHATASE"/>
    <property type="match status" value="1"/>
</dbReference>
<accession>A0AB34INL6</accession>
<dbReference type="Pfam" id="PF00149">
    <property type="entry name" value="Metallophos"/>
    <property type="match status" value="1"/>
</dbReference>
<dbReference type="GO" id="GO:0046872">
    <property type="term" value="F:metal ion binding"/>
    <property type="evidence" value="ECO:0007669"/>
    <property type="project" value="InterPro"/>
</dbReference>
<feature type="domain" description="Calcineurin-like phosphoesterase" evidence="4">
    <location>
        <begin position="193"/>
        <end position="437"/>
    </location>
</feature>
<keyword evidence="2" id="KW-0325">Glycoprotein</keyword>
<dbReference type="Gene3D" id="2.60.40.380">
    <property type="entry name" value="Purple acid phosphatase-like, N-terminal"/>
    <property type="match status" value="1"/>
</dbReference>
<protein>
    <recommendedName>
        <fullName evidence="3">Purple acid phosphatase</fullName>
        <ecNumber evidence="3">3.1.3.2</ecNumber>
    </recommendedName>
</protein>
<dbReference type="Pfam" id="PF16656">
    <property type="entry name" value="Pur_ac_phosph_N"/>
    <property type="match status" value="1"/>
</dbReference>
<dbReference type="InterPro" id="IPR004843">
    <property type="entry name" value="Calcineurin-like_PHP"/>
</dbReference>
<evidence type="ECO:0000259" key="4">
    <source>
        <dbReference type="Pfam" id="PF00149"/>
    </source>
</evidence>
<dbReference type="CDD" id="cd00839">
    <property type="entry name" value="MPP_PAPs"/>
    <property type="match status" value="1"/>
</dbReference>
<dbReference type="EC" id="3.1.3.2" evidence="3"/>
<dbReference type="GO" id="GO:0003993">
    <property type="term" value="F:acid phosphatase activity"/>
    <property type="evidence" value="ECO:0007669"/>
    <property type="project" value="UniProtKB-EC"/>
</dbReference>
<feature type="signal peptide" evidence="3">
    <location>
        <begin position="1"/>
        <end position="17"/>
    </location>
</feature>
<dbReference type="Gene3D" id="3.60.21.10">
    <property type="match status" value="1"/>
</dbReference>
<dbReference type="InterPro" id="IPR008963">
    <property type="entry name" value="Purple_acid_Pase-like_N"/>
</dbReference>
<comment type="catalytic activity">
    <reaction evidence="3">
        <text>a phosphate monoester + H2O = an alcohol + phosphate</text>
        <dbReference type="Rhea" id="RHEA:15017"/>
        <dbReference type="ChEBI" id="CHEBI:15377"/>
        <dbReference type="ChEBI" id="CHEBI:30879"/>
        <dbReference type="ChEBI" id="CHEBI:43474"/>
        <dbReference type="ChEBI" id="CHEBI:67140"/>
        <dbReference type="EC" id="3.1.3.2"/>
    </reaction>
</comment>
<dbReference type="Proteomes" id="UP001515480">
    <property type="component" value="Unassembled WGS sequence"/>
</dbReference>
<evidence type="ECO:0000313" key="7">
    <source>
        <dbReference type="EMBL" id="KAL1503565.1"/>
    </source>
</evidence>
<dbReference type="Pfam" id="PF14008">
    <property type="entry name" value="Metallophos_C"/>
    <property type="match status" value="1"/>
</dbReference>
<evidence type="ECO:0000259" key="5">
    <source>
        <dbReference type="Pfam" id="PF14008"/>
    </source>
</evidence>
<name>A0AB34INL6_PRYPA</name>
<dbReference type="SUPFAM" id="SSF56300">
    <property type="entry name" value="Metallo-dependent phosphatases"/>
    <property type="match status" value="1"/>
</dbReference>
<dbReference type="PANTHER" id="PTHR45867:SF3">
    <property type="entry name" value="ACID PHOSPHATASE TYPE 7"/>
    <property type="match status" value="1"/>
</dbReference>
<dbReference type="InterPro" id="IPR015914">
    <property type="entry name" value="PAPs_N"/>
</dbReference>
<evidence type="ECO:0000256" key="1">
    <source>
        <dbReference type="ARBA" id="ARBA00022729"/>
    </source>
</evidence>
<evidence type="ECO:0000256" key="2">
    <source>
        <dbReference type="ARBA" id="ARBA00023180"/>
    </source>
</evidence>
<keyword evidence="3" id="KW-0378">Hydrolase</keyword>
<comment type="similarity">
    <text evidence="3">Belongs to the metallophosphoesterase superfamily. Purple acid phosphatase family.</text>
</comment>
<keyword evidence="8" id="KW-1185">Reference proteome</keyword>